<dbReference type="AlphaFoldDB" id="A0A9W8XVM2"/>
<reference evidence="4" key="1">
    <citation type="submission" date="2022-10" db="EMBL/GenBank/DDBJ databases">
        <title>Tapping the CABI collections for fungal endophytes: first genome assemblies for Collariella, Neodidymelliopsis, Ascochyta clinopodiicola, Didymella pomorum, Didymosphaeria variabile, Neocosmospora piperis and Neocucurbitaria cava.</title>
        <authorList>
            <person name="Hill R."/>
        </authorList>
    </citation>
    <scope>NUCLEOTIDE SEQUENCE</scope>
    <source>
        <strain evidence="4">IMI 356815</strain>
    </source>
</reference>
<evidence type="ECO:0000259" key="2">
    <source>
        <dbReference type="PROSITE" id="PS50404"/>
    </source>
</evidence>
<evidence type="ECO:0008006" key="6">
    <source>
        <dbReference type="Google" id="ProtNLM"/>
    </source>
</evidence>
<comment type="similarity">
    <text evidence="1">Belongs to the GST superfamily.</text>
</comment>
<dbReference type="Pfam" id="PF13409">
    <property type="entry name" value="GST_N_2"/>
    <property type="match status" value="1"/>
</dbReference>
<sequence length="227" mass="25398">MSSSLKPLVLHAHSTGPNPYKVAIALELLSLPYTVKLWDFGDAPNGVKGATFTKINPNGRVPALEDPNTSITSWESGACLNYLLRTYDAAPKGNNVMGPKDDEKSRVEHDQWVFFLVSTLGPMMGQVNWFRHYHPEKIEGALQRYEEQAYRCFGVLEQQLERSGGKYIVGGDKPSVVDVHFYPWVYQYNFAGLSLEEYPGVKAWLDGIAGLNEVKKAYEKIPNGEKA</sequence>
<dbReference type="InterPro" id="IPR036249">
    <property type="entry name" value="Thioredoxin-like_sf"/>
</dbReference>
<dbReference type="InterPro" id="IPR004045">
    <property type="entry name" value="Glutathione_S-Trfase_N"/>
</dbReference>
<dbReference type="InterPro" id="IPR010987">
    <property type="entry name" value="Glutathione-S-Trfase_C-like"/>
</dbReference>
<dbReference type="EMBL" id="JAPEUX010000001">
    <property type="protein sequence ID" value="KAJ4360106.1"/>
    <property type="molecule type" value="Genomic_DNA"/>
</dbReference>
<feature type="domain" description="GST N-terminal" evidence="2">
    <location>
        <begin position="6"/>
        <end position="91"/>
    </location>
</feature>
<dbReference type="InterPro" id="IPR036282">
    <property type="entry name" value="Glutathione-S-Trfase_C_sf"/>
</dbReference>
<dbReference type="GeneID" id="80904195"/>
<evidence type="ECO:0000313" key="4">
    <source>
        <dbReference type="EMBL" id="KAJ4360106.1"/>
    </source>
</evidence>
<dbReference type="SFLD" id="SFLDS00019">
    <property type="entry name" value="Glutathione_Transferase_(cytos"/>
    <property type="match status" value="1"/>
</dbReference>
<protein>
    <recommendedName>
        <fullName evidence="6">Glutathione S-transferase</fullName>
    </recommendedName>
</protein>
<dbReference type="SUPFAM" id="SSF47616">
    <property type="entry name" value="GST C-terminal domain-like"/>
    <property type="match status" value="1"/>
</dbReference>
<accession>A0A9W8XVM2</accession>
<comment type="caution">
    <text evidence="4">The sequence shown here is derived from an EMBL/GenBank/DDBJ whole genome shotgun (WGS) entry which is preliminary data.</text>
</comment>
<dbReference type="OrthoDB" id="422574at2759"/>
<dbReference type="RefSeq" id="XP_056076308.1">
    <property type="nucleotide sequence ID" value="XM_056209486.1"/>
</dbReference>
<evidence type="ECO:0000313" key="5">
    <source>
        <dbReference type="Proteomes" id="UP001140513"/>
    </source>
</evidence>
<evidence type="ECO:0000259" key="3">
    <source>
        <dbReference type="PROSITE" id="PS50405"/>
    </source>
</evidence>
<dbReference type="PANTHER" id="PTHR44051:SF8">
    <property type="entry name" value="GLUTATHIONE S-TRANSFERASE GSTA"/>
    <property type="match status" value="1"/>
</dbReference>
<dbReference type="SUPFAM" id="SSF52833">
    <property type="entry name" value="Thioredoxin-like"/>
    <property type="match status" value="1"/>
</dbReference>
<gene>
    <name evidence="4" type="ORF">N0V89_000665</name>
</gene>
<dbReference type="Pfam" id="PF13410">
    <property type="entry name" value="GST_C_2"/>
    <property type="match status" value="1"/>
</dbReference>
<dbReference type="PROSITE" id="PS50405">
    <property type="entry name" value="GST_CTER"/>
    <property type="match status" value="1"/>
</dbReference>
<keyword evidence="5" id="KW-1185">Reference proteome</keyword>
<dbReference type="PANTHER" id="PTHR44051">
    <property type="entry name" value="GLUTATHIONE S-TRANSFERASE-RELATED"/>
    <property type="match status" value="1"/>
</dbReference>
<evidence type="ECO:0000256" key="1">
    <source>
        <dbReference type="ARBA" id="ARBA00007409"/>
    </source>
</evidence>
<dbReference type="InterPro" id="IPR040079">
    <property type="entry name" value="Glutathione_S-Trfase"/>
</dbReference>
<proteinExistence type="inferred from homology"/>
<name>A0A9W8XVM2_9PLEO</name>
<organism evidence="4 5">
    <name type="scientific">Didymosphaeria variabile</name>
    <dbReference type="NCBI Taxonomy" id="1932322"/>
    <lineage>
        <taxon>Eukaryota</taxon>
        <taxon>Fungi</taxon>
        <taxon>Dikarya</taxon>
        <taxon>Ascomycota</taxon>
        <taxon>Pezizomycotina</taxon>
        <taxon>Dothideomycetes</taxon>
        <taxon>Pleosporomycetidae</taxon>
        <taxon>Pleosporales</taxon>
        <taxon>Massarineae</taxon>
        <taxon>Didymosphaeriaceae</taxon>
        <taxon>Didymosphaeria</taxon>
    </lineage>
</organism>
<dbReference type="Gene3D" id="1.20.1050.130">
    <property type="match status" value="1"/>
</dbReference>
<dbReference type="PROSITE" id="PS50404">
    <property type="entry name" value="GST_NTER"/>
    <property type="match status" value="1"/>
</dbReference>
<dbReference type="SFLD" id="SFLDG00358">
    <property type="entry name" value="Main_(cytGST)"/>
    <property type="match status" value="1"/>
</dbReference>
<feature type="domain" description="GST C-terminal" evidence="3">
    <location>
        <begin position="102"/>
        <end position="227"/>
    </location>
</feature>
<dbReference type="Proteomes" id="UP001140513">
    <property type="component" value="Unassembled WGS sequence"/>
</dbReference>